<sequence length="315" mass="33770">MKHAALLTLLLTGVAAAKPLTIGLGYIPNVQFTPFYAADAMGHYKSEGFEVEFKHGFVSELMPLLLQGKIDAVVGDAEDAIFAQAQGAKVKYVLAMYQKLPVTIFSLSSKDIVKASDLKGKTLGIPGAFGASYIALQALLAKNKIKETDLQIAPIGFTQLEAVKAGRVDAALGFINNEPLILRQQNTKVNTLDLTSAYPMVGNGVIVSDRLLKDRVTLQKILRATQKGLAYTVSNPQKAFEVGKKYFGSAGGDISVLNASINLMRSSYTNKTALGYSDPSSWAKAVNVLKNLGKVPATAKASDFYSNAYLTKGIR</sequence>
<gene>
    <name evidence="2" type="ORF">DC3_34220</name>
</gene>
<dbReference type="InterPro" id="IPR015168">
    <property type="entry name" value="SsuA/THI5"/>
</dbReference>
<dbReference type="Gene3D" id="3.40.190.10">
    <property type="entry name" value="Periplasmic binding protein-like II"/>
    <property type="match status" value="2"/>
</dbReference>
<evidence type="ECO:0000259" key="1">
    <source>
        <dbReference type="Pfam" id="PF09084"/>
    </source>
</evidence>
<protein>
    <submittedName>
        <fullName evidence="2">Sulfonate ABC transporter substrate-binding protein</fullName>
    </submittedName>
</protein>
<dbReference type="GO" id="GO:0009228">
    <property type="term" value="P:thiamine biosynthetic process"/>
    <property type="evidence" value="ECO:0007669"/>
    <property type="project" value="InterPro"/>
</dbReference>
<dbReference type="OrthoDB" id="9815602at2"/>
<dbReference type="PANTHER" id="PTHR31528">
    <property type="entry name" value="4-AMINO-5-HYDROXYMETHYL-2-METHYLPYRIMIDINE PHOSPHATE SYNTHASE THI11-RELATED"/>
    <property type="match status" value="1"/>
</dbReference>
<dbReference type="AlphaFoldDB" id="A0A511N5Q3"/>
<dbReference type="EMBL" id="BJXB01000015">
    <property type="protein sequence ID" value="GEM47787.1"/>
    <property type="molecule type" value="Genomic_DNA"/>
</dbReference>
<comment type="caution">
    <text evidence="2">The sequence shown here is derived from an EMBL/GenBank/DDBJ whole genome shotgun (WGS) entry which is preliminary data.</text>
</comment>
<dbReference type="InterPro" id="IPR027939">
    <property type="entry name" value="NMT1/THI5"/>
</dbReference>
<organism evidence="2 3">
    <name type="scientific">Deinococcus cellulosilyticus (strain DSM 18568 / NBRC 106333 / KACC 11606 / 5516J-15)</name>
    <dbReference type="NCBI Taxonomy" id="1223518"/>
    <lineage>
        <taxon>Bacteria</taxon>
        <taxon>Thermotogati</taxon>
        <taxon>Deinococcota</taxon>
        <taxon>Deinococci</taxon>
        <taxon>Deinococcales</taxon>
        <taxon>Deinococcaceae</taxon>
        <taxon>Deinococcus</taxon>
    </lineage>
</organism>
<evidence type="ECO:0000313" key="2">
    <source>
        <dbReference type="EMBL" id="GEM47787.1"/>
    </source>
</evidence>
<dbReference type="Pfam" id="PF09084">
    <property type="entry name" value="NMT1"/>
    <property type="match status" value="1"/>
</dbReference>
<feature type="domain" description="SsuA/THI5-like" evidence="1">
    <location>
        <begin position="29"/>
        <end position="239"/>
    </location>
</feature>
<dbReference type="RefSeq" id="WP_146886314.1">
    <property type="nucleotide sequence ID" value="NZ_BJXB01000015.1"/>
</dbReference>
<evidence type="ECO:0000313" key="3">
    <source>
        <dbReference type="Proteomes" id="UP000321306"/>
    </source>
</evidence>
<accession>A0A511N5Q3</accession>
<name>A0A511N5Q3_DEIC1</name>
<keyword evidence="3" id="KW-1185">Reference proteome</keyword>
<dbReference type="PANTHER" id="PTHR31528:SF15">
    <property type="entry name" value="RIBOFLAVIN-BINDING PROTEIN RIBY"/>
    <property type="match status" value="1"/>
</dbReference>
<dbReference type="Proteomes" id="UP000321306">
    <property type="component" value="Unassembled WGS sequence"/>
</dbReference>
<reference evidence="2 3" key="1">
    <citation type="submission" date="2019-07" db="EMBL/GenBank/DDBJ databases">
        <title>Whole genome shotgun sequence of Deinococcus cellulosilyticus NBRC 106333.</title>
        <authorList>
            <person name="Hosoyama A."/>
            <person name="Uohara A."/>
            <person name="Ohji S."/>
            <person name="Ichikawa N."/>
        </authorList>
    </citation>
    <scope>NUCLEOTIDE SEQUENCE [LARGE SCALE GENOMIC DNA]</scope>
    <source>
        <strain evidence="2 3">NBRC 106333</strain>
    </source>
</reference>
<proteinExistence type="predicted"/>
<dbReference type="SUPFAM" id="SSF53850">
    <property type="entry name" value="Periplasmic binding protein-like II"/>
    <property type="match status" value="1"/>
</dbReference>